<dbReference type="GO" id="GO:0003924">
    <property type="term" value="F:GTPase activity"/>
    <property type="evidence" value="ECO:0007669"/>
    <property type="project" value="InterPro"/>
</dbReference>
<dbReference type="RefSeq" id="XP_056515204.1">
    <property type="nucleotide sequence ID" value="XM_056651937.1"/>
</dbReference>
<dbReference type="Gene3D" id="3.40.50.300">
    <property type="entry name" value="P-loop containing nucleotide triphosphate hydrolases"/>
    <property type="match status" value="1"/>
</dbReference>
<dbReference type="InterPro" id="IPR001401">
    <property type="entry name" value="Dynamin_GTPase"/>
</dbReference>
<accession>A0A9W9G4Y1</accession>
<evidence type="ECO:0000256" key="1">
    <source>
        <dbReference type="ARBA" id="ARBA00022741"/>
    </source>
</evidence>
<dbReference type="PROSITE" id="PS50011">
    <property type="entry name" value="PROTEIN_KINASE_DOM"/>
    <property type="match status" value="1"/>
</dbReference>
<dbReference type="Gene3D" id="1.10.510.10">
    <property type="entry name" value="Transferase(Phosphotransferase) domain 1"/>
    <property type="match status" value="1"/>
</dbReference>
<sequence length="971" mass="109661">MGVGASAQVYEVDDQIVLKTSWVFEQPGSSAPGNDRWHYASDTLFRSNLLQNERTVLRLFQRRPHPHIIEAIDADQPEGIYLRRYHSLSENKIPAQLHRIRWYRDLTDALCHIHSLGIAHADVRIDNVLFDEHDRSILCDFSAASPLGQPNPVFPDLPLPINGPSPTLSEATDMFAMGSLIFQVEHGAKPGLSVDSHGTLVLPKIRTDHQILDTIIRKAWLGHYSRTSEMLEHLNSIDTNGARRAHSIQICSGSTESLRDRIRKWRECRENKFEDPESSEKPWTAIDFRQVGDELGLQSSRTSQRLNQIDRVRAKGVGDHVALPQIVVCGDRSAGKSSVLEGISGIPFPRQDGLCTRFATETVLRHTLQAIRMTATINSHSSRDDEERRRLASFQMEFREFAELPGIIEAAGQFMGIRTSEDHADAPAFAADVLRLELVGNTGLHLTIVDLPGLISVSENERNMQLVNDLVYSYLESSRTIVLAVVPASSDVDTQGIIQRVRRYDKDGRVARLAKNMDRTKLNLGFFLLKNPAPAELREGLSPAARKRAEQAFFSCEPWSSLGLDPLRVGIENLQVLLQDLLDSHIERELPKVRKELRELLERNSQELAGLGMERNTAGQIRIYLTQISADFHGLVRAGIDGDYGGRDASFFDVSDKDFTNRLRAVVHLENEKFANHMREYGQTRKVVCRKDDQSLESTSSDEDMEPSLNKEGQILVNKEEMAAWVKQVYHRTHGRELPGNYNHALPAELFHSQSMRWGKIARGHVDAVANLVSTFLQAAMKYVIKDSKVRQNVKNCVEKSVQGNVKIAIDELNMLLEDEARQPITDNIQKARGDQSKNQIQDSMYNAIRTDWNGNFRVSKSSDEIEKLVTSLQQRVVVDMTMQACSEAQNDLTAYYKVAMKTFVDNVCRQVIERHIIAKLSSVFEPILVSGYETDELLRMAAESAQVSVRRDEARHFQEVLERTLEDLSV</sequence>
<keyword evidence="6" id="KW-1185">Reference proteome</keyword>
<dbReference type="GO" id="GO:0000266">
    <property type="term" value="P:mitochondrial fission"/>
    <property type="evidence" value="ECO:0007669"/>
    <property type="project" value="TreeGrafter"/>
</dbReference>
<dbReference type="GO" id="GO:0016559">
    <property type="term" value="P:peroxisome fission"/>
    <property type="evidence" value="ECO:0007669"/>
    <property type="project" value="TreeGrafter"/>
</dbReference>
<evidence type="ECO:0000313" key="6">
    <source>
        <dbReference type="Proteomes" id="UP001141434"/>
    </source>
</evidence>
<dbReference type="GeneID" id="81391105"/>
<dbReference type="PANTHER" id="PTHR11566:SF21">
    <property type="entry name" value="DYNAMIN RELATED PROTEIN 1, ISOFORM A"/>
    <property type="match status" value="1"/>
</dbReference>
<dbReference type="InterPro" id="IPR045063">
    <property type="entry name" value="Dynamin_N"/>
</dbReference>
<dbReference type="SUPFAM" id="SSF56112">
    <property type="entry name" value="Protein kinase-like (PK-like)"/>
    <property type="match status" value="1"/>
</dbReference>
<protein>
    <submittedName>
        <fullName evidence="5">Dynamin GTPase</fullName>
    </submittedName>
</protein>
<name>A0A9W9G4Y1_9EURO</name>
<evidence type="ECO:0000313" key="5">
    <source>
        <dbReference type="EMBL" id="KAJ5111725.1"/>
    </source>
</evidence>
<dbReference type="SMART" id="SM00220">
    <property type="entry name" value="S_TKc"/>
    <property type="match status" value="1"/>
</dbReference>
<dbReference type="InterPro" id="IPR027417">
    <property type="entry name" value="P-loop_NTPase"/>
</dbReference>
<dbReference type="GO" id="GO:0005525">
    <property type="term" value="F:GTP binding"/>
    <property type="evidence" value="ECO:0007669"/>
    <property type="project" value="InterPro"/>
</dbReference>
<dbReference type="GO" id="GO:0008017">
    <property type="term" value="F:microtubule binding"/>
    <property type="evidence" value="ECO:0007669"/>
    <property type="project" value="TreeGrafter"/>
</dbReference>
<evidence type="ECO:0000259" key="3">
    <source>
        <dbReference type="PROSITE" id="PS50011"/>
    </source>
</evidence>
<organism evidence="5 6">
    <name type="scientific">Penicillium alfredii</name>
    <dbReference type="NCBI Taxonomy" id="1506179"/>
    <lineage>
        <taxon>Eukaryota</taxon>
        <taxon>Fungi</taxon>
        <taxon>Dikarya</taxon>
        <taxon>Ascomycota</taxon>
        <taxon>Pezizomycotina</taxon>
        <taxon>Eurotiomycetes</taxon>
        <taxon>Eurotiomycetidae</taxon>
        <taxon>Eurotiales</taxon>
        <taxon>Aspergillaceae</taxon>
        <taxon>Penicillium</taxon>
    </lineage>
</organism>
<dbReference type="Gene3D" id="1.20.120.1240">
    <property type="entry name" value="Dynamin, middle domain"/>
    <property type="match status" value="1"/>
</dbReference>
<dbReference type="InterPro" id="IPR020850">
    <property type="entry name" value="GED_dom"/>
</dbReference>
<dbReference type="Pfam" id="PF01031">
    <property type="entry name" value="Dynamin_M"/>
    <property type="match status" value="1"/>
</dbReference>
<evidence type="ECO:0000259" key="4">
    <source>
        <dbReference type="PROSITE" id="PS51388"/>
    </source>
</evidence>
<dbReference type="CDD" id="cd08771">
    <property type="entry name" value="DLP_1"/>
    <property type="match status" value="1"/>
</dbReference>
<dbReference type="AlphaFoldDB" id="A0A9W9G4Y1"/>
<dbReference type="SMART" id="SM00053">
    <property type="entry name" value="DYNc"/>
    <property type="match status" value="1"/>
</dbReference>
<keyword evidence="2" id="KW-0342">GTP-binding</keyword>
<dbReference type="GO" id="GO:0016020">
    <property type="term" value="C:membrane"/>
    <property type="evidence" value="ECO:0007669"/>
    <property type="project" value="TreeGrafter"/>
</dbReference>
<dbReference type="InterPro" id="IPR000719">
    <property type="entry name" value="Prot_kinase_dom"/>
</dbReference>
<dbReference type="OrthoDB" id="415706at2759"/>
<reference evidence="5" key="2">
    <citation type="journal article" date="2023" name="IMA Fungus">
        <title>Comparative genomic study of the Penicillium genus elucidates a diverse pangenome and 15 lateral gene transfer events.</title>
        <authorList>
            <person name="Petersen C."/>
            <person name="Sorensen T."/>
            <person name="Nielsen M.R."/>
            <person name="Sondergaard T.E."/>
            <person name="Sorensen J.L."/>
            <person name="Fitzpatrick D.A."/>
            <person name="Frisvad J.C."/>
            <person name="Nielsen K.L."/>
        </authorList>
    </citation>
    <scope>NUCLEOTIDE SEQUENCE</scope>
    <source>
        <strain evidence="5">IBT 34128</strain>
    </source>
</reference>
<dbReference type="GO" id="GO:0005874">
    <property type="term" value="C:microtubule"/>
    <property type="evidence" value="ECO:0007669"/>
    <property type="project" value="TreeGrafter"/>
</dbReference>
<dbReference type="GO" id="GO:0048312">
    <property type="term" value="P:intracellular distribution of mitochondria"/>
    <property type="evidence" value="ECO:0007669"/>
    <property type="project" value="TreeGrafter"/>
</dbReference>
<dbReference type="GO" id="GO:0005739">
    <property type="term" value="C:mitochondrion"/>
    <property type="evidence" value="ECO:0007669"/>
    <property type="project" value="TreeGrafter"/>
</dbReference>
<comment type="caution">
    <text evidence="5">The sequence shown here is derived from an EMBL/GenBank/DDBJ whole genome shotgun (WGS) entry which is preliminary data.</text>
</comment>
<dbReference type="InterPro" id="IPR022812">
    <property type="entry name" value="Dynamin"/>
</dbReference>
<dbReference type="GO" id="GO:0004672">
    <property type="term" value="F:protein kinase activity"/>
    <property type="evidence" value="ECO:0007669"/>
    <property type="project" value="InterPro"/>
</dbReference>
<dbReference type="Pfam" id="PF00350">
    <property type="entry name" value="Dynamin_N"/>
    <property type="match status" value="1"/>
</dbReference>
<keyword evidence="1" id="KW-0547">Nucleotide-binding</keyword>
<dbReference type="InterPro" id="IPR011009">
    <property type="entry name" value="Kinase-like_dom_sf"/>
</dbReference>
<dbReference type="SUPFAM" id="SSF52540">
    <property type="entry name" value="P-loop containing nucleoside triphosphate hydrolases"/>
    <property type="match status" value="1"/>
</dbReference>
<dbReference type="PRINTS" id="PR00195">
    <property type="entry name" value="DYNAMIN"/>
</dbReference>
<proteinExistence type="predicted"/>
<dbReference type="Proteomes" id="UP001141434">
    <property type="component" value="Unassembled WGS sequence"/>
</dbReference>
<dbReference type="GO" id="GO:0005524">
    <property type="term" value="F:ATP binding"/>
    <property type="evidence" value="ECO:0007669"/>
    <property type="project" value="InterPro"/>
</dbReference>
<dbReference type="GO" id="GO:0006897">
    <property type="term" value="P:endocytosis"/>
    <property type="evidence" value="ECO:0007669"/>
    <property type="project" value="TreeGrafter"/>
</dbReference>
<dbReference type="PROSITE" id="PS51388">
    <property type="entry name" value="GED"/>
    <property type="match status" value="1"/>
</dbReference>
<feature type="domain" description="GED" evidence="4">
    <location>
        <begin position="886"/>
        <end position="971"/>
    </location>
</feature>
<dbReference type="EMBL" id="JAPMSZ010000002">
    <property type="protein sequence ID" value="KAJ5111725.1"/>
    <property type="molecule type" value="Genomic_DNA"/>
</dbReference>
<gene>
    <name evidence="5" type="ORF">NUU61_001355</name>
</gene>
<feature type="domain" description="Protein kinase" evidence="3">
    <location>
        <begin position="1"/>
        <end position="258"/>
    </location>
</feature>
<reference evidence="5" key="1">
    <citation type="submission" date="2022-11" db="EMBL/GenBank/DDBJ databases">
        <authorList>
            <person name="Petersen C."/>
        </authorList>
    </citation>
    <scope>NUCLEOTIDE SEQUENCE</scope>
    <source>
        <strain evidence="5">IBT 34128</strain>
    </source>
</reference>
<evidence type="ECO:0000256" key="2">
    <source>
        <dbReference type="ARBA" id="ARBA00023134"/>
    </source>
</evidence>
<dbReference type="InterPro" id="IPR000375">
    <property type="entry name" value="Dynamin_stalk"/>
</dbReference>
<dbReference type="PANTHER" id="PTHR11566">
    <property type="entry name" value="DYNAMIN"/>
    <property type="match status" value="1"/>
</dbReference>